<dbReference type="PANTHER" id="PTHR42951">
    <property type="entry name" value="METALLO-BETA-LACTAMASE DOMAIN-CONTAINING"/>
    <property type="match status" value="1"/>
</dbReference>
<evidence type="ECO:0000256" key="1">
    <source>
        <dbReference type="SAM" id="SignalP"/>
    </source>
</evidence>
<name>A0A428QE40_9HYPO</name>
<dbReference type="Gene3D" id="3.60.15.10">
    <property type="entry name" value="Ribonuclease Z/Hydroxyacylglutathione hydrolase-like"/>
    <property type="match status" value="1"/>
</dbReference>
<protein>
    <recommendedName>
        <fullName evidence="2">Metallo-beta-lactamase domain-containing protein</fullName>
    </recommendedName>
</protein>
<comment type="caution">
    <text evidence="3">The sequence shown here is derived from an EMBL/GenBank/DDBJ whole genome shotgun (WGS) entry which is preliminary data.</text>
</comment>
<gene>
    <name evidence="3" type="ORF">CEP54_005179</name>
</gene>
<keyword evidence="1" id="KW-0732">Signal</keyword>
<dbReference type="SUPFAM" id="SSF56281">
    <property type="entry name" value="Metallo-hydrolase/oxidoreductase"/>
    <property type="match status" value="1"/>
</dbReference>
<reference evidence="3 4" key="1">
    <citation type="submission" date="2017-06" db="EMBL/GenBank/DDBJ databases">
        <title>Comparative genomic analysis of Ambrosia Fusariam Clade fungi.</title>
        <authorList>
            <person name="Stajich J.E."/>
            <person name="Carrillo J."/>
            <person name="Kijimoto T."/>
            <person name="Eskalen A."/>
            <person name="O'Donnell K."/>
            <person name="Kasson M."/>
        </authorList>
    </citation>
    <scope>NUCLEOTIDE SEQUENCE [LARGE SCALE GENOMIC DNA]</scope>
    <source>
        <strain evidence="3 4">NRRL62584</strain>
    </source>
</reference>
<accession>A0A428QE40</accession>
<dbReference type="InterPro" id="IPR001279">
    <property type="entry name" value="Metallo-B-lactamas"/>
</dbReference>
<feature type="chain" id="PRO_5019544342" description="Metallo-beta-lactamase domain-containing protein" evidence="1">
    <location>
        <begin position="23"/>
        <end position="339"/>
    </location>
</feature>
<feature type="domain" description="Metallo-beta-lactamase" evidence="2">
    <location>
        <begin position="50"/>
        <end position="242"/>
    </location>
</feature>
<dbReference type="SMART" id="SM00849">
    <property type="entry name" value="Lactamase_B"/>
    <property type="match status" value="1"/>
</dbReference>
<dbReference type="AlphaFoldDB" id="A0A428QE40"/>
<organism evidence="3 4">
    <name type="scientific">Fusarium duplospermum</name>
    <dbReference type="NCBI Taxonomy" id="1325734"/>
    <lineage>
        <taxon>Eukaryota</taxon>
        <taxon>Fungi</taxon>
        <taxon>Dikarya</taxon>
        <taxon>Ascomycota</taxon>
        <taxon>Pezizomycotina</taxon>
        <taxon>Sordariomycetes</taxon>
        <taxon>Hypocreomycetidae</taxon>
        <taxon>Hypocreales</taxon>
        <taxon>Nectriaceae</taxon>
        <taxon>Fusarium</taxon>
        <taxon>Fusarium solani species complex</taxon>
    </lineage>
</organism>
<dbReference type="InterPro" id="IPR050855">
    <property type="entry name" value="NDM-1-like"/>
</dbReference>
<dbReference type="OrthoDB" id="536211at2759"/>
<dbReference type="InterPro" id="IPR036866">
    <property type="entry name" value="RibonucZ/Hydroxyglut_hydro"/>
</dbReference>
<sequence length="339" mass="38200">MFFSRVFLGAAALYGVVDHVVAIPSPFSSYTTKPNTLRVENFLNEGVGFNVVSSLIIVSQSAVLVDVPIDIPHAEVLADWIRKKTNQPLVAVFTTHHHPDHNLGTRTILDQFQEAQFFASENVMKHLVEETPAMSERMRLAFGRENITSDPALPLVYPNTFFTLKGHEKEPVQIFENMVGDTVDVNMFWIPSQGVLIAGDTVYHRAMHLWLADVDTSALSSTWLKTLDFIASLKPSKVIPGHAASLDFNVALDLKHCRQYIRFFQDKTFSRGPYFFTSSQIAQMLGGAFPRRLEGPGDWASEMFLNNTGGKFGRDSDRLPDILDMKQFNNITYLQNWNL</sequence>
<dbReference type="STRING" id="1325734.A0A428QE40"/>
<evidence type="ECO:0000259" key="2">
    <source>
        <dbReference type="SMART" id="SM00849"/>
    </source>
</evidence>
<evidence type="ECO:0000313" key="4">
    <source>
        <dbReference type="Proteomes" id="UP000288168"/>
    </source>
</evidence>
<feature type="signal peptide" evidence="1">
    <location>
        <begin position="1"/>
        <end position="22"/>
    </location>
</feature>
<keyword evidence="4" id="KW-1185">Reference proteome</keyword>
<dbReference type="EMBL" id="NKCI01000038">
    <property type="protein sequence ID" value="RSL63566.1"/>
    <property type="molecule type" value="Genomic_DNA"/>
</dbReference>
<evidence type="ECO:0000313" key="3">
    <source>
        <dbReference type="EMBL" id="RSL63566.1"/>
    </source>
</evidence>
<dbReference type="Pfam" id="PF00753">
    <property type="entry name" value="Lactamase_B"/>
    <property type="match status" value="1"/>
</dbReference>
<dbReference type="Proteomes" id="UP000288168">
    <property type="component" value="Unassembled WGS sequence"/>
</dbReference>
<proteinExistence type="predicted"/>
<dbReference type="PANTHER" id="PTHR42951:SF14">
    <property type="entry name" value="METALLO-BETA-LACTAMASE SUPERFAMILY PROTEIN"/>
    <property type="match status" value="1"/>
</dbReference>